<dbReference type="InterPro" id="IPR005084">
    <property type="entry name" value="CBM6"/>
</dbReference>
<dbReference type="SUPFAM" id="SSF75005">
    <property type="entry name" value="Arabinanase/levansucrase/invertase"/>
    <property type="match status" value="1"/>
</dbReference>
<dbReference type="Pfam" id="PF04616">
    <property type="entry name" value="Glyco_hydro_43"/>
    <property type="match status" value="1"/>
</dbReference>
<sequence length="435" mass="45529">MGRRVLVAMTALAVLAAPVVPAAAGDQAVAAAVFPQTVIAADFPDPDVIQVGSTWYAYSTNNGRGNVPVASAPAANGPWTIRGDAMPDGPSASWAQGGRTWAPDVHRNPDGSFTLTYTAWHRSSGRQCIGVATASSPLGPFAPAEGAPMICPLNLGGAIDANTFVAADGTRYLLWKNDGNAIGVNSTLWLTRTTNNGRALTGGNTALLSSRGVIEAPDLVQRGSRFVLFYSGGGYVDCNYLTSYATATSLSGPWTVAYRPLMTTASFDNRICGPGGADFTADKVFLHGWVNGSRHMYVADLGWANDYPVVRGSRVRYEAEAGTLNHCRIRTGAAGASGGAVAAYIDFADSWVENTVYAPRAGGYTLHVSYANGTAGTASHGVVVNGNNQGSVSYPATGWDNWRQASVSITLNAGFNRVRLTKGAGYAEVDFLEVQ</sequence>
<evidence type="ECO:0000259" key="6">
    <source>
        <dbReference type="PROSITE" id="PS51175"/>
    </source>
</evidence>
<dbReference type="SUPFAM" id="SSF49785">
    <property type="entry name" value="Galactose-binding domain-like"/>
    <property type="match status" value="1"/>
</dbReference>
<dbReference type="InterPro" id="IPR006710">
    <property type="entry name" value="Glyco_hydro_43"/>
</dbReference>
<evidence type="ECO:0000256" key="1">
    <source>
        <dbReference type="ARBA" id="ARBA00009865"/>
    </source>
</evidence>
<feature type="chain" id="PRO_5045849374" evidence="5">
    <location>
        <begin position="23"/>
        <end position="435"/>
    </location>
</feature>
<keyword evidence="2 4" id="KW-0378">Hydrolase</keyword>
<accession>A0ABV6QHH5</accession>
<keyword evidence="8" id="KW-1185">Reference proteome</keyword>
<dbReference type="EMBL" id="JBHLTC010000009">
    <property type="protein sequence ID" value="MFC0624069.1"/>
    <property type="molecule type" value="Genomic_DNA"/>
</dbReference>
<comment type="caution">
    <text evidence="7">The sequence shown here is derived from an EMBL/GenBank/DDBJ whole genome shotgun (WGS) entry which is preliminary data.</text>
</comment>
<organism evidence="7 8">
    <name type="scientific">Kribbella deserti</name>
    <dbReference type="NCBI Taxonomy" id="1926257"/>
    <lineage>
        <taxon>Bacteria</taxon>
        <taxon>Bacillati</taxon>
        <taxon>Actinomycetota</taxon>
        <taxon>Actinomycetes</taxon>
        <taxon>Propionibacteriales</taxon>
        <taxon>Kribbellaceae</taxon>
        <taxon>Kribbella</taxon>
    </lineage>
</organism>
<keyword evidence="3 4" id="KW-0326">Glycosidase</keyword>
<comment type="similarity">
    <text evidence="1 4">Belongs to the glycosyl hydrolase 43 family.</text>
</comment>
<dbReference type="Proteomes" id="UP001589890">
    <property type="component" value="Unassembled WGS sequence"/>
</dbReference>
<reference evidence="7 8" key="1">
    <citation type="submission" date="2024-09" db="EMBL/GenBank/DDBJ databases">
        <authorList>
            <person name="Sun Q."/>
            <person name="Mori K."/>
        </authorList>
    </citation>
    <scope>NUCLEOTIDE SEQUENCE [LARGE SCALE GENOMIC DNA]</scope>
    <source>
        <strain evidence="7 8">CGMCC 1.15906</strain>
    </source>
</reference>
<evidence type="ECO:0000313" key="8">
    <source>
        <dbReference type="Proteomes" id="UP001589890"/>
    </source>
</evidence>
<evidence type="ECO:0000256" key="2">
    <source>
        <dbReference type="ARBA" id="ARBA00022801"/>
    </source>
</evidence>
<dbReference type="PANTHER" id="PTHR42812">
    <property type="entry name" value="BETA-XYLOSIDASE"/>
    <property type="match status" value="1"/>
</dbReference>
<evidence type="ECO:0000256" key="5">
    <source>
        <dbReference type="SAM" id="SignalP"/>
    </source>
</evidence>
<dbReference type="Gene3D" id="2.115.10.20">
    <property type="entry name" value="Glycosyl hydrolase domain, family 43"/>
    <property type="match status" value="1"/>
</dbReference>
<dbReference type="InterPro" id="IPR008979">
    <property type="entry name" value="Galactose-bd-like_sf"/>
</dbReference>
<dbReference type="PROSITE" id="PS51175">
    <property type="entry name" value="CBM6"/>
    <property type="match status" value="1"/>
</dbReference>
<evidence type="ECO:0000256" key="4">
    <source>
        <dbReference type="RuleBase" id="RU361187"/>
    </source>
</evidence>
<protein>
    <submittedName>
        <fullName evidence="7">Family 43 glycosylhydrolase</fullName>
    </submittedName>
</protein>
<dbReference type="InterPro" id="IPR051795">
    <property type="entry name" value="Glycosyl_Hydrlase_43"/>
</dbReference>
<feature type="domain" description="CBM6" evidence="6">
    <location>
        <begin position="315"/>
        <end position="435"/>
    </location>
</feature>
<feature type="signal peptide" evidence="5">
    <location>
        <begin position="1"/>
        <end position="22"/>
    </location>
</feature>
<dbReference type="Gene3D" id="2.60.120.260">
    <property type="entry name" value="Galactose-binding domain-like"/>
    <property type="match status" value="1"/>
</dbReference>
<evidence type="ECO:0000256" key="3">
    <source>
        <dbReference type="ARBA" id="ARBA00023295"/>
    </source>
</evidence>
<dbReference type="InterPro" id="IPR023296">
    <property type="entry name" value="Glyco_hydro_beta-prop_sf"/>
</dbReference>
<dbReference type="Pfam" id="PF16990">
    <property type="entry name" value="CBM_35"/>
    <property type="match status" value="1"/>
</dbReference>
<dbReference type="CDD" id="cd08999">
    <property type="entry name" value="GH43_ABN-like"/>
    <property type="match status" value="1"/>
</dbReference>
<dbReference type="PANTHER" id="PTHR42812:SF5">
    <property type="entry name" value="ENDO-ARABINASE"/>
    <property type="match status" value="1"/>
</dbReference>
<evidence type="ECO:0000313" key="7">
    <source>
        <dbReference type="EMBL" id="MFC0624069.1"/>
    </source>
</evidence>
<name>A0ABV6QHH5_9ACTN</name>
<dbReference type="RefSeq" id="WP_380044826.1">
    <property type="nucleotide sequence ID" value="NZ_JBHLTC010000009.1"/>
</dbReference>
<gene>
    <name evidence="7" type="ORF">ACFFGN_08345</name>
</gene>
<keyword evidence="5" id="KW-0732">Signal</keyword>
<proteinExistence type="inferred from homology"/>